<dbReference type="OrthoDB" id="308449at2759"/>
<protein>
    <submittedName>
        <fullName evidence="7">P21-activated protein kinase-interacting protein 1-like isoform X1</fullName>
    </submittedName>
</protein>
<proteinExistence type="predicted"/>
<evidence type="ECO:0000313" key="6">
    <source>
        <dbReference type="Proteomes" id="UP000515204"/>
    </source>
</evidence>
<evidence type="ECO:0000256" key="5">
    <source>
        <dbReference type="SAM" id="MobiDB-lite"/>
    </source>
</evidence>
<dbReference type="SUPFAM" id="SSF50978">
    <property type="entry name" value="WD40 repeat-like"/>
    <property type="match status" value="1"/>
</dbReference>
<keyword evidence="2" id="KW-0677">Repeat</keyword>
<evidence type="ECO:0000313" key="7">
    <source>
        <dbReference type="RefSeq" id="XP_014482104.1"/>
    </source>
</evidence>
<evidence type="ECO:0000256" key="2">
    <source>
        <dbReference type="ARBA" id="ARBA00022737"/>
    </source>
</evidence>
<dbReference type="InterPro" id="IPR051959">
    <property type="entry name" value="PAK1-Kinase_Regulator"/>
</dbReference>
<comment type="function">
    <text evidence="3">Negatively regulates the PAK1 kinase. PAK1 is a member of the PAK kinase family, which has been shown to play a positive role in the regulation of signaling pathways involving MAPK8 and RELA. PAK1 exists as an inactive homodimer, which is activated by binding of small GTPases such as CDC42 to an N-terminal regulatory domain. PAK1IP1 also binds to the N-terminus of PAK1, and inhibits the specific activation of PAK1 by CDC42. May be involved in ribosomal large subunit assembly.</text>
</comment>
<evidence type="ECO:0000256" key="4">
    <source>
        <dbReference type="PROSITE-ProRule" id="PRU00221"/>
    </source>
</evidence>
<dbReference type="Pfam" id="PF00400">
    <property type="entry name" value="WD40"/>
    <property type="match status" value="2"/>
</dbReference>
<reference evidence="7" key="1">
    <citation type="submission" date="2025-08" db="UniProtKB">
        <authorList>
            <consortium name="RefSeq"/>
        </authorList>
    </citation>
    <scope>IDENTIFICATION</scope>
</reference>
<dbReference type="Proteomes" id="UP000515204">
    <property type="component" value="Unplaced"/>
</dbReference>
<dbReference type="SMART" id="SM00320">
    <property type="entry name" value="WD40"/>
    <property type="match status" value="6"/>
</dbReference>
<dbReference type="Gene3D" id="2.130.10.10">
    <property type="entry name" value="YVTN repeat-like/Quinoprotein amine dehydrogenase"/>
    <property type="match status" value="3"/>
</dbReference>
<dbReference type="AlphaFoldDB" id="A0A6P3XVS8"/>
<dbReference type="PROSITE" id="PS50082">
    <property type="entry name" value="WD_REPEATS_2"/>
    <property type="match status" value="1"/>
</dbReference>
<dbReference type="RefSeq" id="XP_014482104.1">
    <property type="nucleotide sequence ID" value="XM_014626618.1"/>
</dbReference>
<dbReference type="PROSITE" id="PS00678">
    <property type="entry name" value="WD_REPEATS_1"/>
    <property type="match status" value="1"/>
</dbReference>
<dbReference type="InterPro" id="IPR036322">
    <property type="entry name" value="WD40_repeat_dom_sf"/>
</dbReference>
<dbReference type="GeneID" id="106748264"/>
<accession>A0A6P3XVS8</accession>
<feature type="region of interest" description="Disordered" evidence="5">
    <location>
        <begin position="374"/>
        <end position="487"/>
    </location>
</feature>
<name>A0A6P3XVS8_DINQU</name>
<organism evidence="6 7">
    <name type="scientific">Dinoponera quadriceps</name>
    <name type="common">South American ant</name>
    <dbReference type="NCBI Taxonomy" id="609295"/>
    <lineage>
        <taxon>Eukaryota</taxon>
        <taxon>Metazoa</taxon>
        <taxon>Ecdysozoa</taxon>
        <taxon>Arthropoda</taxon>
        <taxon>Hexapoda</taxon>
        <taxon>Insecta</taxon>
        <taxon>Pterygota</taxon>
        <taxon>Neoptera</taxon>
        <taxon>Endopterygota</taxon>
        <taxon>Hymenoptera</taxon>
        <taxon>Apocrita</taxon>
        <taxon>Aculeata</taxon>
        <taxon>Formicoidea</taxon>
        <taxon>Formicidae</taxon>
        <taxon>Ponerinae</taxon>
        <taxon>Ponerini</taxon>
        <taxon>Dinoponera</taxon>
    </lineage>
</organism>
<feature type="repeat" description="WD" evidence="4">
    <location>
        <begin position="127"/>
        <end position="168"/>
    </location>
</feature>
<dbReference type="KEGG" id="dqu:106748264"/>
<gene>
    <name evidence="7" type="primary">LOC106748264</name>
</gene>
<dbReference type="InterPro" id="IPR019775">
    <property type="entry name" value="WD40_repeat_CS"/>
</dbReference>
<evidence type="ECO:0000256" key="3">
    <source>
        <dbReference type="ARBA" id="ARBA00045213"/>
    </source>
</evidence>
<evidence type="ECO:0000256" key="1">
    <source>
        <dbReference type="ARBA" id="ARBA00022574"/>
    </source>
</evidence>
<dbReference type="InterPro" id="IPR001680">
    <property type="entry name" value="WD40_rpt"/>
</dbReference>
<dbReference type="PANTHER" id="PTHR44675:SF1">
    <property type="entry name" value="P21-ACTIVATED PROTEIN KINASE-INTERACTING PROTEIN 1"/>
    <property type="match status" value="1"/>
</dbReference>
<dbReference type="InterPro" id="IPR015943">
    <property type="entry name" value="WD40/YVTN_repeat-like_dom_sf"/>
</dbReference>
<keyword evidence="6" id="KW-1185">Reference proteome</keyword>
<sequence>MPYIDSGISDPFEIIVGTYEQYLLGYKVHNIVNEYKVEKSFATHSHVASIRSVASCKHYLASAGADDVVCLYDLRNRRESGKLMLHNDTINCIAFTPGASHLFTCSKDGSIAGVRCGNWQTEKHWRQAHKGSAVNTLAVHPTGKLALSAGTDGVLRTWNLVKGRQAYAINLTPRLKHDAKNVTIVRWSPSGDKYLLAVDRKIDAYVVETAGIFGELEFASRIICVEFLSDSLIAVGFEDGQIKFCDLRTSRPTLETAAHDVRVKCIANVNDLLISASSSGEIKLWKYSRHSLDMLRSIDCGARITCLALALSYENPKQEGGSERERKVKRKSTLRLKQEVIIEDEGEEEIGDRKVKRKKKRAVEDNDVQDFERKVVAKKKEKRSSDKIEDTVDKPKRKKKLLKASEPTISNKKKRKKDNDDVVSQSGSKRIKKTDTMMKEWAVARAKRKERLPMEDTEDASPGKKKRKVNSAGEVAPKKKRKGQDGVNYFYASSYL</sequence>
<dbReference type="PANTHER" id="PTHR44675">
    <property type="entry name" value="PAK1 INTERACTING PROTEIN 1"/>
    <property type="match status" value="1"/>
</dbReference>
<feature type="compositionally biased region" description="Basic and acidic residues" evidence="5">
    <location>
        <begin position="383"/>
        <end position="394"/>
    </location>
</feature>
<keyword evidence="1 4" id="KW-0853">WD repeat</keyword>